<feature type="transmembrane region" description="Helical" evidence="6">
    <location>
        <begin position="119"/>
        <end position="143"/>
    </location>
</feature>
<dbReference type="EMBL" id="PGTB01000383">
    <property type="protein sequence ID" value="PJE31390.1"/>
    <property type="molecule type" value="Genomic_DNA"/>
</dbReference>
<organism evidence="8 9">
    <name type="scientific">Pseudooceanicola lipolyticus</name>
    <dbReference type="NCBI Taxonomy" id="2029104"/>
    <lineage>
        <taxon>Bacteria</taxon>
        <taxon>Pseudomonadati</taxon>
        <taxon>Pseudomonadota</taxon>
        <taxon>Alphaproteobacteria</taxon>
        <taxon>Rhodobacterales</taxon>
        <taxon>Paracoccaceae</taxon>
        <taxon>Pseudooceanicola</taxon>
    </lineage>
</organism>
<feature type="transmembrane region" description="Helical" evidence="6">
    <location>
        <begin position="155"/>
        <end position="177"/>
    </location>
</feature>
<feature type="transmembrane region" description="Helical" evidence="6">
    <location>
        <begin position="69"/>
        <end position="88"/>
    </location>
</feature>
<protein>
    <submittedName>
        <fullName evidence="8">Bcr/CflA family drug resistance efflux transporter</fullName>
    </submittedName>
</protein>
<feature type="domain" description="Major facilitator superfamily (MFS) profile" evidence="7">
    <location>
        <begin position="1"/>
        <end position="300"/>
    </location>
</feature>
<keyword evidence="5 6" id="KW-0472">Membrane</keyword>
<dbReference type="GO" id="GO:0016020">
    <property type="term" value="C:membrane"/>
    <property type="evidence" value="ECO:0007669"/>
    <property type="project" value="UniProtKB-SubCell"/>
</dbReference>
<reference evidence="8 9" key="1">
    <citation type="journal article" date="2018" name="Int. J. Syst. Evol. Microbiol.">
        <title>Pseudooceanicola lipolyticus sp. nov., a marine alphaproteobacterium, reclassification of Oceanicola flagellatus as Pseudooceanicola flagellatus comb. nov. and emended description of the genus Pseudooceanicola.</title>
        <authorList>
            <person name="Huang M.-M."/>
            <person name="Guo L.-L."/>
            <person name="Wu Y.-H."/>
            <person name="Lai Q.-L."/>
            <person name="Shao Z.-Z."/>
            <person name="Wang C.-S."/>
            <person name="Wu M."/>
            <person name="Xu X.-W."/>
        </authorList>
    </citation>
    <scope>NUCLEOTIDE SEQUENCE [LARGE SCALE GENOMIC DNA]</scope>
    <source>
        <strain evidence="8 9">157</strain>
    </source>
</reference>
<feature type="transmembrane region" description="Helical" evidence="6">
    <location>
        <begin position="189"/>
        <end position="208"/>
    </location>
</feature>
<sequence>SVEALAGWRALQGLGGAALMVVPRAIVRDQYTGNEATQLMALVMLVISVSPMLAPLAGSGVMAVSGWRMIFVILAATGALAALVTLLAQPETLPPSARVPISFASMLRGGRVLLGDSRFMGLTLVGGFGMASFFVFLASAPFVYVQQFGLSPTGFSIAFALNAIGFFSASQAASWLGRKMGMRRLVRRGTTGFCLFTLLLLALALAGLTSLPLIIAGLFCANACLGVVIPTAMVLALDDHGDIAGLASSLGGTLQMLAGGLMIVLAGPFFDGTALPMLGAIALCGVIALTFTAAMLPREEWA</sequence>
<evidence type="ECO:0000313" key="8">
    <source>
        <dbReference type="EMBL" id="PJE31390.1"/>
    </source>
</evidence>
<keyword evidence="3 6" id="KW-0812">Transmembrane</keyword>
<evidence type="ECO:0000256" key="6">
    <source>
        <dbReference type="SAM" id="Phobius"/>
    </source>
</evidence>
<dbReference type="InterPro" id="IPR020846">
    <property type="entry name" value="MFS_dom"/>
</dbReference>
<feature type="non-terminal residue" evidence="8">
    <location>
        <position position="1"/>
    </location>
</feature>
<accession>A0A2M8IT46</accession>
<evidence type="ECO:0000256" key="1">
    <source>
        <dbReference type="ARBA" id="ARBA00004141"/>
    </source>
</evidence>
<feature type="transmembrane region" description="Helical" evidence="6">
    <location>
        <begin position="249"/>
        <end position="270"/>
    </location>
</feature>
<dbReference type="InterPro" id="IPR036259">
    <property type="entry name" value="MFS_trans_sf"/>
</dbReference>
<dbReference type="SUPFAM" id="SSF103473">
    <property type="entry name" value="MFS general substrate transporter"/>
    <property type="match status" value="1"/>
</dbReference>
<evidence type="ECO:0000256" key="3">
    <source>
        <dbReference type="ARBA" id="ARBA00022692"/>
    </source>
</evidence>
<dbReference type="GO" id="GO:0022857">
    <property type="term" value="F:transmembrane transporter activity"/>
    <property type="evidence" value="ECO:0007669"/>
    <property type="project" value="InterPro"/>
</dbReference>
<keyword evidence="4 6" id="KW-1133">Transmembrane helix</keyword>
<dbReference type="Pfam" id="PF07690">
    <property type="entry name" value="MFS_1"/>
    <property type="match status" value="1"/>
</dbReference>
<proteinExistence type="predicted"/>
<dbReference type="Proteomes" id="UP000231553">
    <property type="component" value="Unassembled WGS sequence"/>
</dbReference>
<dbReference type="InterPro" id="IPR011701">
    <property type="entry name" value="MFS"/>
</dbReference>
<evidence type="ECO:0000259" key="7">
    <source>
        <dbReference type="PROSITE" id="PS50850"/>
    </source>
</evidence>
<dbReference type="OrthoDB" id="9800416at2"/>
<feature type="transmembrane region" description="Helical" evidence="6">
    <location>
        <begin position="39"/>
        <end position="57"/>
    </location>
</feature>
<evidence type="ECO:0000256" key="4">
    <source>
        <dbReference type="ARBA" id="ARBA00022989"/>
    </source>
</evidence>
<feature type="transmembrane region" description="Helical" evidence="6">
    <location>
        <begin position="214"/>
        <end position="237"/>
    </location>
</feature>
<evidence type="ECO:0000256" key="5">
    <source>
        <dbReference type="ARBA" id="ARBA00023136"/>
    </source>
</evidence>
<evidence type="ECO:0000256" key="2">
    <source>
        <dbReference type="ARBA" id="ARBA00022448"/>
    </source>
</evidence>
<keyword evidence="9" id="KW-1185">Reference proteome</keyword>
<name>A0A2M8IT46_9RHOB</name>
<keyword evidence="2" id="KW-0813">Transport</keyword>
<dbReference type="PANTHER" id="PTHR42718:SF9">
    <property type="entry name" value="MAJOR FACILITATOR SUPERFAMILY MULTIDRUG TRANSPORTER MFSC"/>
    <property type="match status" value="1"/>
</dbReference>
<evidence type="ECO:0000313" key="9">
    <source>
        <dbReference type="Proteomes" id="UP000231553"/>
    </source>
</evidence>
<dbReference type="AlphaFoldDB" id="A0A2M8IT46"/>
<comment type="subcellular location">
    <subcellularLocation>
        <location evidence="1">Membrane</location>
        <topology evidence="1">Multi-pass membrane protein</topology>
    </subcellularLocation>
</comment>
<dbReference type="PANTHER" id="PTHR42718">
    <property type="entry name" value="MAJOR FACILITATOR SUPERFAMILY MULTIDRUG TRANSPORTER MFSC"/>
    <property type="match status" value="1"/>
</dbReference>
<comment type="caution">
    <text evidence="8">The sequence shown here is derived from an EMBL/GenBank/DDBJ whole genome shotgun (WGS) entry which is preliminary data.</text>
</comment>
<gene>
    <name evidence="8" type="ORF">CVM52_26075</name>
</gene>
<dbReference type="RefSeq" id="WP_100165088.1">
    <property type="nucleotide sequence ID" value="NZ_PGTB01000383.1"/>
</dbReference>
<dbReference type="Gene3D" id="1.20.1720.10">
    <property type="entry name" value="Multidrug resistance protein D"/>
    <property type="match status" value="1"/>
</dbReference>
<feature type="transmembrane region" description="Helical" evidence="6">
    <location>
        <begin position="6"/>
        <end position="27"/>
    </location>
</feature>
<feature type="transmembrane region" description="Helical" evidence="6">
    <location>
        <begin position="276"/>
        <end position="296"/>
    </location>
</feature>
<dbReference type="PROSITE" id="PS50850">
    <property type="entry name" value="MFS"/>
    <property type="match status" value="1"/>
</dbReference>